<protein>
    <submittedName>
        <fullName evidence="1">Uncharacterized protein</fullName>
    </submittedName>
</protein>
<evidence type="ECO:0000313" key="2">
    <source>
        <dbReference type="Proteomes" id="UP001174909"/>
    </source>
</evidence>
<dbReference type="Proteomes" id="UP001174909">
    <property type="component" value="Unassembled WGS sequence"/>
</dbReference>
<proteinExistence type="predicted"/>
<sequence>MRRKRPWTARLA</sequence>
<keyword evidence="2" id="KW-1185">Reference proteome</keyword>
<organism evidence="1 2">
    <name type="scientific">Geodia barretti</name>
    <name type="common">Barrett's horny sponge</name>
    <dbReference type="NCBI Taxonomy" id="519541"/>
    <lineage>
        <taxon>Eukaryota</taxon>
        <taxon>Metazoa</taxon>
        <taxon>Porifera</taxon>
        <taxon>Demospongiae</taxon>
        <taxon>Heteroscleromorpha</taxon>
        <taxon>Tetractinellida</taxon>
        <taxon>Astrophorina</taxon>
        <taxon>Geodiidae</taxon>
        <taxon>Geodia</taxon>
    </lineage>
</organism>
<evidence type="ECO:0000313" key="1">
    <source>
        <dbReference type="EMBL" id="CAI8040356.1"/>
    </source>
</evidence>
<accession>A0AA35T4S9</accession>
<comment type="caution">
    <text evidence="1">The sequence shown here is derived from an EMBL/GenBank/DDBJ whole genome shotgun (WGS) entry which is preliminary data.</text>
</comment>
<name>A0AA35T4S9_GEOBA</name>
<gene>
    <name evidence="1" type="ORF">GBAR_LOCUS22494</name>
</gene>
<reference evidence="1" key="1">
    <citation type="submission" date="2023-03" db="EMBL/GenBank/DDBJ databases">
        <authorList>
            <person name="Steffen K."/>
            <person name="Cardenas P."/>
        </authorList>
    </citation>
    <scope>NUCLEOTIDE SEQUENCE</scope>
</reference>
<dbReference type="EMBL" id="CASHTH010003105">
    <property type="protein sequence ID" value="CAI8040356.1"/>
    <property type="molecule type" value="Genomic_DNA"/>
</dbReference>